<gene>
    <name evidence="2" type="primary">arsC</name>
    <name evidence="2" type="ORF">GCM10010123_06650</name>
</gene>
<sequence length="122" mass="12825">MVEMWDNPACSKCAAARTELAAAGVPVALRPYLDAPPTPAELAAVLDRLGVRPWDVCRLGEPVAAELGLAARGRTPADVPGWIEAMAAHPELIQRPILLTDDGGAVVARTPGAIAEAIRRTR</sequence>
<dbReference type="InterPro" id="IPR006660">
    <property type="entry name" value="Arsenate_reductase-like"/>
</dbReference>
<name>A0A8J3F8L5_9ACTN</name>
<dbReference type="RefSeq" id="WP_189168482.1">
    <property type="nucleotide sequence ID" value="NZ_BMQB01000001.1"/>
</dbReference>
<dbReference type="AlphaFoldDB" id="A0A8J3F8L5"/>
<comment type="similarity">
    <text evidence="1">Belongs to the ArsC family.</text>
</comment>
<evidence type="ECO:0000313" key="3">
    <source>
        <dbReference type="Proteomes" id="UP000649739"/>
    </source>
</evidence>
<evidence type="ECO:0000256" key="1">
    <source>
        <dbReference type="PROSITE-ProRule" id="PRU01282"/>
    </source>
</evidence>
<dbReference type="EMBL" id="BMQB01000001">
    <property type="protein sequence ID" value="GGJ79348.1"/>
    <property type="molecule type" value="Genomic_DNA"/>
</dbReference>
<keyword evidence="3" id="KW-1185">Reference proteome</keyword>
<dbReference type="Gene3D" id="3.40.30.10">
    <property type="entry name" value="Glutaredoxin"/>
    <property type="match status" value="1"/>
</dbReference>
<accession>A0A8J3F8L5</accession>
<dbReference type="Proteomes" id="UP000649739">
    <property type="component" value="Unassembled WGS sequence"/>
</dbReference>
<comment type="caution">
    <text evidence="2">The sequence shown here is derived from an EMBL/GenBank/DDBJ whole genome shotgun (WGS) entry which is preliminary data.</text>
</comment>
<organism evidence="2 3">
    <name type="scientific">Pilimelia anulata</name>
    <dbReference type="NCBI Taxonomy" id="53371"/>
    <lineage>
        <taxon>Bacteria</taxon>
        <taxon>Bacillati</taxon>
        <taxon>Actinomycetota</taxon>
        <taxon>Actinomycetes</taxon>
        <taxon>Micromonosporales</taxon>
        <taxon>Micromonosporaceae</taxon>
        <taxon>Pilimelia</taxon>
    </lineage>
</organism>
<dbReference type="PANTHER" id="PTHR30041:SF4">
    <property type="entry name" value="ARSENATE REDUCTASE"/>
    <property type="match status" value="1"/>
</dbReference>
<dbReference type="Pfam" id="PF03960">
    <property type="entry name" value="ArsC"/>
    <property type="match status" value="1"/>
</dbReference>
<dbReference type="PROSITE" id="PS51353">
    <property type="entry name" value="ARSC"/>
    <property type="match status" value="1"/>
</dbReference>
<evidence type="ECO:0000313" key="2">
    <source>
        <dbReference type="EMBL" id="GGJ79348.1"/>
    </source>
</evidence>
<protein>
    <submittedName>
        <fullName evidence="2">Arsenate reductase</fullName>
    </submittedName>
</protein>
<dbReference type="InterPro" id="IPR036249">
    <property type="entry name" value="Thioredoxin-like_sf"/>
</dbReference>
<dbReference type="PANTHER" id="PTHR30041">
    <property type="entry name" value="ARSENATE REDUCTASE"/>
    <property type="match status" value="1"/>
</dbReference>
<reference evidence="2" key="1">
    <citation type="journal article" date="2014" name="Int. J. Syst. Evol. Microbiol.">
        <title>Complete genome sequence of Corynebacterium casei LMG S-19264T (=DSM 44701T), isolated from a smear-ripened cheese.</title>
        <authorList>
            <consortium name="US DOE Joint Genome Institute (JGI-PGF)"/>
            <person name="Walter F."/>
            <person name="Albersmeier A."/>
            <person name="Kalinowski J."/>
            <person name="Ruckert C."/>
        </authorList>
    </citation>
    <scope>NUCLEOTIDE SEQUENCE</scope>
    <source>
        <strain evidence="2">JCM 3090</strain>
    </source>
</reference>
<proteinExistence type="inferred from homology"/>
<dbReference type="SUPFAM" id="SSF52833">
    <property type="entry name" value="Thioredoxin-like"/>
    <property type="match status" value="1"/>
</dbReference>
<reference evidence="2" key="2">
    <citation type="submission" date="2020-09" db="EMBL/GenBank/DDBJ databases">
        <authorList>
            <person name="Sun Q."/>
            <person name="Ohkuma M."/>
        </authorList>
    </citation>
    <scope>NUCLEOTIDE SEQUENCE</scope>
    <source>
        <strain evidence="2">JCM 3090</strain>
    </source>
</reference>